<gene>
    <name evidence="2" type="ORF">Xish_03386</name>
</gene>
<proteinExistence type="predicted"/>
<dbReference type="Gene3D" id="3.10.400.10">
    <property type="entry name" value="Sulfate adenylyltransferase"/>
    <property type="match status" value="1"/>
</dbReference>
<dbReference type="Pfam" id="PF04266">
    <property type="entry name" value="ASCH"/>
    <property type="match status" value="1"/>
</dbReference>
<dbReference type="InterPro" id="IPR007374">
    <property type="entry name" value="ASCH_domain"/>
</dbReference>
<name>A0A2D0K9X1_9GAMM</name>
<dbReference type="InterPro" id="IPR015947">
    <property type="entry name" value="PUA-like_sf"/>
</dbReference>
<evidence type="ECO:0000313" key="3">
    <source>
        <dbReference type="Proteomes" id="UP000222168"/>
    </source>
</evidence>
<evidence type="ECO:0000313" key="2">
    <source>
        <dbReference type="EMBL" id="PHM60241.1"/>
    </source>
</evidence>
<dbReference type="PANTHER" id="PTHR39203">
    <property type="entry name" value="CYTOPLASMIC PROTEIN-RELATED"/>
    <property type="match status" value="1"/>
</dbReference>
<keyword evidence="3" id="KW-1185">Reference proteome</keyword>
<dbReference type="PIRSF" id="PIRSF021320">
    <property type="entry name" value="DUF984"/>
    <property type="match status" value="1"/>
</dbReference>
<dbReference type="Proteomes" id="UP000222168">
    <property type="component" value="Unassembled WGS sequence"/>
</dbReference>
<dbReference type="RefSeq" id="WP_244186197.1">
    <property type="nucleotide sequence ID" value="NZ_NJAK01000002.1"/>
</dbReference>
<dbReference type="EMBL" id="NJAK01000002">
    <property type="protein sequence ID" value="PHM60241.1"/>
    <property type="molecule type" value="Genomic_DNA"/>
</dbReference>
<reference evidence="2 3" key="1">
    <citation type="journal article" date="2017" name="Nat. Microbiol.">
        <title>Natural product diversity associated with the nematode symbionts Photorhabdus and Xenorhabdus.</title>
        <authorList>
            <person name="Tobias N.J."/>
            <person name="Wolff H."/>
            <person name="Djahanschiri B."/>
            <person name="Grundmann F."/>
            <person name="Kronenwerth M."/>
            <person name="Shi Y.M."/>
            <person name="Simonyi S."/>
            <person name="Grun P."/>
            <person name="Shapiro-Ilan D."/>
            <person name="Pidot S.J."/>
            <person name="Stinear T.P."/>
            <person name="Ebersberger I."/>
            <person name="Bode H.B."/>
        </authorList>
    </citation>
    <scope>NUCLEOTIDE SEQUENCE [LARGE SCALE GENOMIC DNA]</scope>
    <source>
        <strain evidence="2 3">DSM 22670</strain>
    </source>
</reference>
<accession>A0A2D0K9X1</accession>
<organism evidence="2 3">
    <name type="scientific">Xenorhabdus ishibashii</name>
    <dbReference type="NCBI Taxonomy" id="1034471"/>
    <lineage>
        <taxon>Bacteria</taxon>
        <taxon>Pseudomonadati</taxon>
        <taxon>Pseudomonadota</taxon>
        <taxon>Gammaproteobacteria</taxon>
        <taxon>Enterobacterales</taxon>
        <taxon>Morganellaceae</taxon>
        <taxon>Xenorhabdus</taxon>
    </lineage>
</organism>
<dbReference type="CDD" id="cd06553">
    <property type="entry name" value="ASCH_Ef3133_like"/>
    <property type="match status" value="1"/>
</dbReference>
<sequence>MKKNKVMNLIENKYPKSGHWVFGDSPSMYNELAKLVAKGIKTATTCSFHSYESDDNKITIGNHYIVFDGKENPVCIIRITAMHLMQFSEMTEELAWKEGEGDRSLFHWQVEHQRFFEGIKEFSPDMEIVVIEFKVIENIVENIPL</sequence>
<evidence type="ECO:0000259" key="1">
    <source>
        <dbReference type="SMART" id="SM01022"/>
    </source>
</evidence>
<dbReference type="PANTHER" id="PTHR39203:SF1">
    <property type="entry name" value="CYTOPLASMIC PROTEIN"/>
    <property type="match status" value="1"/>
</dbReference>
<dbReference type="InterPro" id="IPR009326">
    <property type="entry name" value="DUF984"/>
</dbReference>
<protein>
    <submittedName>
        <fullName evidence="2">ASCH domain-containing protein</fullName>
    </submittedName>
</protein>
<comment type="caution">
    <text evidence="2">The sequence shown here is derived from an EMBL/GenBank/DDBJ whole genome shotgun (WGS) entry which is preliminary data.</text>
</comment>
<feature type="domain" description="ASCH" evidence="1">
    <location>
        <begin position="20"/>
        <end position="137"/>
    </location>
</feature>
<dbReference type="AlphaFoldDB" id="A0A2D0K9X1"/>
<dbReference type="SUPFAM" id="SSF88697">
    <property type="entry name" value="PUA domain-like"/>
    <property type="match status" value="1"/>
</dbReference>
<dbReference type="SMART" id="SM01022">
    <property type="entry name" value="ASCH"/>
    <property type="match status" value="1"/>
</dbReference>